<sequence>MIKRINYYEINKKVVDGFAAQSKHLSTIDKKLRALIELRVSQINGCVYCLDLHNRQARGAGETQQRLDCLAAWQEYPYFSEQERAALAWADAVTHIGETHAPKDLYDQLGLHFSEREIVDLTLIIAFMNTWNRIAISFRELPELRE</sequence>
<dbReference type="GO" id="GO:0051920">
    <property type="term" value="F:peroxiredoxin activity"/>
    <property type="evidence" value="ECO:0007669"/>
    <property type="project" value="InterPro"/>
</dbReference>
<dbReference type="Pfam" id="PF02627">
    <property type="entry name" value="CMD"/>
    <property type="match status" value="1"/>
</dbReference>
<gene>
    <name evidence="2" type="ORF">MNBD_CHLOROFLEXI01-4526</name>
</gene>
<dbReference type="InterPro" id="IPR029032">
    <property type="entry name" value="AhpD-like"/>
</dbReference>
<dbReference type="InterPro" id="IPR004675">
    <property type="entry name" value="AhpD_core"/>
</dbReference>
<dbReference type="NCBIfam" id="TIGR00778">
    <property type="entry name" value="ahpD_dom"/>
    <property type="match status" value="1"/>
</dbReference>
<feature type="domain" description="Carboxymuconolactone decarboxylase-like" evidence="1">
    <location>
        <begin position="22"/>
        <end position="91"/>
    </location>
</feature>
<proteinExistence type="predicted"/>
<reference evidence="2" key="1">
    <citation type="submission" date="2018-06" db="EMBL/GenBank/DDBJ databases">
        <authorList>
            <person name="Zhirakovskaya E."/>
        </authorList>
    </citation>
    <scope>NUCLEOTIDE SEQUENCE</scope>
</reference>
<dbReference type="Gene3D" id="1.20.1290.10">
    <property type="entry name" value="AhpD-like"/>
    <property type="match status" value="1"/>
</dbReference>
<dbReference type="InterPro" id="IPR003779">
    <property type="entry name" value="CMD-like"/>
</dbReference>
<organism evidence="2">
    <name type="scientific">hydrothermal vent metagenome</name>
    <dbReference type="NCBI Taxonomy" id="652676"/>
    <lineage>
        <taxon>unclassified sequences</taxon>
        <taxon>metagenomes</taxon>
        <taxon>ecological metagenomes</taxon>
    </lineage>
</organism>
<dbReference type="SUPFAM" id="SSF69118">
    <property type="entry name" value="AhpD-like"/>
    <property type="match status" value="1"/>
</dbReference>
<accession>A0A3B0UQA3</accession>
<evidence type="ECO:0000259" key="1">
    <source>
        <dbReference type="Pfam" id="PF02627"/>
    </source>
</evidence>
<name>A0A3B0UQA3_9ZZZZ</name>
<dbReference type="PANTHER" id="PTHR34846:SF10">
    <property type="entry name" value="CYTOPLASMIC PROTEIN"/>
    <property type="match status" value="1"/>
</dbReference>
<dbReference type="EMBL" id="UOEU01000054">
    <property type="protein sequence ID" value="VAW30443.1"/>
    <property type="molecule type" value="Genomic_DNA"/>
</dbReference>
<dbReference type="AlphaFoldDB" id="A0A3B0UQA3"/>
<dbReference type="PANTHER" id="PTHR34846">
    <property type="entry name" value="4-CARBOXYMUCONOLACTONE DECARBOXYLASE FAMILY PROTEIN (AFU_ORTHOLOGUE AFUA_6G11590)"/>
    <property type="match status" value="1"/>
</dbReference>
<protein>
    <recommendedName>
        <fullName evidence="1">Carboxymuconolactone decarboxylase-like domain-containing protein</fullName>
    </recommendedName>
</protein>
<evidence type="ECO:0000313" key="2">
    <source>
        <dbReference type="EMBL" id="VAW30443.1"/>
    </source>
</evidence>